<feature type="signal peptide" evidence="2">
    <location>
        <begin position="1"/>
        <end position="28"/>
    </location>
</feature>
<comment type="caution">
    <text evidence="4">The sequence shown here is derived from an EMBL/GenBank/DDBJ whole genome shotgun (WGS) entry which is preliminary data.</text>
</comment>
<dbReference type="SUPFAM" id="SSF55797">
    <property type="entry name" value="PR-1-like"/>
    <property type="match status" value="1"/>
</dbReference>
<dbReference type="SUPFAM" id="SSF54106">
    <property type="entry name" value="LysM domain"/>
    <property type="match status" value="1"/>
</dbReference>
<feature type="region of interest" description="Disordered" evidence="1">
    <location>
        <begin position="81"/>
        <end position="100"/>
    </location>
</feature>
<dbReference type="EMBL" id="JAFBEB010000009">
    <property type="protein sequence ID" value="MBM7591106.1"/>
    <property type="molecule type" value="Genomic_DNA"/>
</dbReference>
<dbReference type="SMART" id="SM00257">
    <property type="entry name" value="LysM"/>
    <property type="match status" value="1"/>
</dbReference>
<evidence type="ECO:0000313" key="4">
    <source>
        <dbReference type="EMBL" id="MBM7591106.1"/>
    </source>
</evidence>
<dbReference type="InterPro" id="IPR018392">
    <property type="entry name" value="LysM"/>
</dbReference>
<dbReference type="CDD" id="cd00118">
    <property type="entry name" value="LysM"/>
    <property type="match status" value="1"/>
</dbReference>
<dbReference type="AlphaFoldDB" id="A0A939BVV3"/>
<evidence type="ECO:0000256" key="1">
    <source>
        <dbReference type="SAM" id="MobiDB-lite"/>
    </source>
</evidence>
<dbReference type="Pfam" id="PF01476">
    <property type="entry name" value="LysM"/>
    <property type="match status" value="1"/>
</dbReference>
<dbReference type="RefSeq" id="WP_239565446.1">
    <property type="nucleotide sequence ID" value="NZ_BAABIN010000014.1"/>
</dbReference>
<sequence>MKKNSMKKSLAALTLTLVVASLSTSAFAATYKVQANDTLFKIAQKKSLSLNSLIAANPQLTDVNRIYPGMRLNLPAKVYSTPAKQQQQSQQPQQQQTQQQTASVSAFASQVADLVNQERAKAGLKPLQMDSQLSAMATDKAKDMANNHYFDHNSPTYGSPFEMMEQYGINYSYAGENIAMGQRSPQQVMEDWMNSSGHRANILNANYTKIGVAYYNGYWVQEFTKSR</sequence>
<dbReference type="InterPro" id="IPR036779">
    <property type="entry name" value="LysM_dom_sf"/>
</dbReference>
<dbReference type="PANTHER" id="PTHR31157">
    <property type="entry name" value="SCP DOMAIN-CONTAINING PROTEIN"/>
    <property type="match status" value="1"/>
</dbReference>
<feature type="chain" id="PRO_5037988877" evidence="2">
    <location>
        <begin position="29"/>
        <end position="227"/>
    </location>
</feature>
<organism evidence="4 5">
    <name type="scientific">Brevibacillus fulvus</name>
    <dbReference type="NCBI Taxonomy" id="1125967"/>
    <lineage>
        <taxon>Bacteria</taxon>
        <taxon>Bacillati</taxon>
        <taxon>Bacillota</taxon>
        <taxon>Bacilli</taxon>
        <taxon>Bacillales</taxon>
        <taxon>Paenibacillaceae</taxon>
        <taxon>Brevibacillus</taxon>
    </lineage>
</organism>
<name>A0A939BVV3_9BACL</name>
<dbReference type="Proteomes" id="UP000717624">
    <property type="component" value="Unassembled WGS sequence"/>
</dbReference>
<dbReference type="InterPro" id="IPR014258">
    <property type="entry name" value="CAP_domain_YkwD-like"/>
</dbReference>
<dbReference type="InterPro" id="IPR014044">
    <property type="entry name" value="CAP_dom"/>
</dbReference>
<keyword evidence="2" id="KW-0732">Signal</keyword>
<dbReference type="NCBIfam" id="TIGR02909">
    <property type="entry name" value="spore_YkwD"/>
    <property type="match status" value="1"/>
</dbReference>
<dbReference type="CDD" id="cd05379">
    <property type="entry name" value="CAP_bacterial"/>
    <property type="match status" value="1"/>
</dbReference>
<dbReference type="Gene3D" id="3.40.33.10">
    <property type="entry name" value="CAP"/>
    <property type="match status" value="1"/>
</dbReference>
<protein>
    <submittedName>
        <fullName evidence="4">YkwD family protein</fullName>
    </submittedName>
</protein>
<feature type="domain" description="LysM" evidence="3">
    <location>
        <begin position="29"/>
        <end position="74"/>
    </location>
</feature>
<accession>A0A939BVV3</accession>
<evidence type="ECO:0000256" key="2">
    <source>
        <dbReference type="SAM" id="SignalP"/>
    </source>
</evidence>
<gene>
    <name evidence="4" type="ORF">JOD01_002732</name>
</gene>
<keyword evidence="5" id="KW-1185">Reference proteome</keyword>
<proteinExistence type="predicted"/>
<dbReference type="PROSITE" id="PS51782">
    <property type="entry name" value="LYSM"/>
    <property type="match status" value="1"/>
</dbReference>
<dbReference type="Pfam" id="PF00188">
    <property type="entry name" value="CAP"/>
    <property type="match status" value="1"/>
</dbReference>
<evidence type="ECO:0000259" key="3">
    <source>
        <dbReference type="PROSITE" id="PS51782"/>
    </source>
</evidence>
<dbReference type="InterPro" id="IPR035940">
    <property type="entry name" value="CAP_sf"/>
</dbReference>
<dbReference type="PANTHER" id="PTHR31157:SF1">
    <property type="entry name" value="SCP DOMAIN-CONTAINING PROTEIN"/>
    <property type="match status" value="1"/>
</dbReference>
<reference evidence="4" key="1">
    <citation type="submission" date="2021-01" db="EMBL/GenBank/DDBJ databases">
        <title>Genomic Encyclopedia of Type Strains, Phase IV (KMG-IV): sequencing the most valuable type-strain genomes for metagenomic binning, comparative biology and taxonomic classification.</title>
        <authorList>
            <person name="Goeker M."/>
        </authorList>
    </citation>
    <scope>NUCLEOTIDE SEQUENCE</scope>
    <source>
        <strain evidence="4">DSM 25523</strain>
    </source>
</reference>
<evidence type="ECO:0000313" key="5">
    <source>
        <dbReference type="Proteomes" id="UP000717624"/>
    </source>
</evidence>